<accession>A0AA39S403</accession>
<dbReference type="InterPro" id="IPR018289">
    <property type="entry name" value="MULE_transposase_dom"/>
</dbReference>
<reference evidence="3" key="1">
    <citation type="journal article" date="2022" name="Plant J.">
        <title>Strategies of tolerance reflected in two North American maple genomes.</title>
        <authorList>
            <person name="McEvoy S.L."/>
            <person name="Sezen U.U."/>
            <person name="Trouern-Trend A."/>
            <person name="McMahon S.M."/>
            <person name="Schaberg P.G."/>
            <person name="Yang J."/>
            <person name="Wegrzyn J.L."/>
            <person name="Swenson N.G."/>
        </authorList>
    </citation>
    <scope>NUCLEOTIDE SEQUENCE</scope>
    <source>
        <strain evidence="3">NS2018</strain>
    </source>
</reference>
<keyword evidence="1" id="KW-0863">Zinc-finger</keyword>
<keyword evidence="1" id="KW-0479">Metal-binding</keyword>
<comment type="function">
    <text evidence="1">Putative transcription activator involved in regulating light control of development.</text>
</comment>
<keyword evidence="1" id="KW-0862">Zinc</keyword>
<reference evidence="3" key="2">
    <citation type="submission" date="2023-06" db="EMBL/GenBank/DDBJ databases">
        <authorList>
            <person name="Swenson N.G."/>
            <person name="Wegrzyn J.L."/>
            <person name="Mcevoy S.L."/>
        </authorList>
    </citation>
    <scope>NUCLEOTIDE SEQUENCE</scope>
    <source>
        <strain evidence="3">NS2018</strain>
        <tissue evidence="3">Leaf</tissue>
    </source>
</reference>
<dbReference type="Pfam" id="PF10551">
    <property type="entry name" value="MULE"/>
    <property type="match status" value="1"/>
</dbReference>
<feature type="domain" description="MULE transposase" evidence="2">
    <location>
        <begin position="2"/>
        <end position="40"/>
    </location>
</feature>
<dbReference type="PANTHER" id="PTHR31669:SF303">
    <property type="entry name" value="PROTEIN FAR1-RELATED SEQUENCE"/>
    <property type="match status" value="1"/>
</dbReference>
<dbReference type="InterPro" id="IPR031052">
    <property type="entry name" value="FHY3/FAR1"/>
</dbReference>
<comment type="subcellular location">
    <subcellularLocation>
        <location evidence="1">Nucleus</location>
    </subcellularLocation>
</comment>
<evidence type="ECO:0000259" key="2">
    <source>
        <dbReference type="Pfam" id="PF10551"/>
    </source>
</evidence>
<keyword evidence="4" id="KW-1185">Reference proteome</keyword>
<evidence type="ECO:0000313" key="3">
    <source>
        <dbReference type="EMBL" id="KAK0584048.1"/>
    </source>
</evidence>
<dbReference type="GO" id="GO:0006355">
    <property type="term" value="P:regulation of DNA-templated transcription"/>
    <property type="evidence" value="ECO:0007669"/>
    <property type="project" value="UniProtKB-UniRule"/>
</dbReference>
<evidence type="ECO:0000256" key="1">
    <source>
        <dbReference type="RuleBase" id="RU367018"/>
    </source>
</evidence>
<dbReference type="EMBL" id="JAUESC010000383">
    <property type="protein sequence ID" value="KAK0584048.1"/>
    <property type="molecule type" value="Genomic_DNA"/>
</dbReference>
<keyword evidence="1" id="KW-0539">Nucleus</keyword>
<sequence>MGNKQPKSIFTDEDKAMSNAIEIVFPEIRHRLCTWHISKNATQHLSSYYNNLEFKKQFNKCFYGCYNELEFEASWNEMITSFNLESHSWLKKLYDLRKKWCPAFSLDTFSANFKSTQRSESTNNVFHQISTKTMDLIKFVHHYDKKTNEMRLAELEEDYRCKQGCPRLQVRSGILSHAARVYTNKMFSFFEKEYMNCMVVRLKEVCNNGRDCVYEANEEFQQRSTFSLHIKRWTKEAKKGIVVTYDRLSSNNIKSSQTLRLSELMHAGMNVYNIASMTDSGTAIVKEKLVEVMKLLEEDVDTINVLESNLEKGKRKASDHSNHDNLVYENSVLNPPIVRTKGLTNARLESNLEKRKKKVTKGIKLSHMSSHISV</sequence>
<name>A0AA39S403_ACESA</name>
<protein>
    <recommendedName>
        <fullName evidence="1">Protein FAR1-RELATED SEQUENCE</fullName>
    </recommendedName>
</protein>
<dbReference type="AlphaFoldDB" id="A0AA39S403"/>
<proteinExistence type="inferred from homology"/>
<organism evidence="3 4">
    <name type="scientific">Acer saccharum</name>
    <name type="common">Sugar maple</name>
    <dbReference type="NCBI Taxonomy" id="4024"/>
    <lineage>
        <taxon>Eukaryota</taxon>
        <taxon>Viridiplantae</taxon>
        <taxon>Streptophyta</taxon>
        <taxon>Embryophyta</taxon>
        <taxon>Tracheophyta</taxon>
        <taxon>Spermatophyta</taxon>
        <taxon>Magnoliopsida</taxon>
        <taxon>eudicotyledons</taxon>
        <taxon>Gunneridae</taxon>
        <taxon>Pentapetalae</taxon>
        <taxon>rosids</taxon>
        <taxon>malvids</taxon>
        <taxon>Sapindales</taxon>
        <taxon>Sapindaceae</taxon>
        <taxon>Hippocastanoideae</taxon>
        <taxon>Acereae</taxon>
        <taxon>Acer</taxon>
    </lineage>
</organism>
<dbReference type="Proteomes" id="UP001168877">
    <property type="component" value="Unassembled WGS sequence"/>
</dbReference>
<dbReference type="GO" id="GO:0008270">
    <property type="term" value="F:zinc ion binding"/>
    <property type="evidence" value="ECO:0007669"/>
    <property type="project" value="UniProtKB-UniRule"/>
</dbReference>
<evidence type="ECO:0000313" key="4">
    <source>
        <dbReference type="Proteomes" id="UP001168877"/>
    </source>
</evidence>
<dbReference type="GO" id="GO:0005634">
    <property type="term" value="C:nucleus"/>
    <property type="evidence" value="ECO:0007669"/>
    <property type="project" value="UniProtKB-SubCell"/>
</dbReference>
<gene>
    <name evidence="3" type="ORF">LWI29_006930</name>
</gene>
<dbReference type="PANTHER" id="PTHR31669">
    <property type="entry name" value="PROTEIN FAR1-RELATED SEQUENCE 10-RELATED"/>
    <property type="match status" value="1"/>
</dbReference>
<comment type="caution">
    <text evidence="3">The sequence shown here is derived from an EMBL/GenBank/DDBJ whole genome shotgun (WGS) entry which is preliminary data.</text>
</comment>
<comment type="similarity">
    <text evidence="1">Belongs to the FHY3/FAR1 family.</text>
</comment>